<keyword evidence="2" id="KW-1185">Reference proteome</keyword>
<gene>
    <name evidence="1" type="ORF">HK097_008363</name>
</gene>
<sequence length="90" mass="10418">MKLFTHNMLQCHVKNCTSNNFPLRIEEAELEAAEAEFNEDFMRRIISRLDWDALRSTAVSLGLNTLPETLPEEPDEEFLKNLHNVIMEVG</sequence>
<dbReference type="InterPro" id="IPR039127">
    <property type="entry name" value="Trm112"/>
</dbReference>
<dbReference type="Gene3D" id="2.20.25.10">
    <property type="match status" value="1"/>
</dbReference>
<comment type="caution">
    <text evidence="1">The sequence shown here is derived from an EMBL/GenBank/DDBJ whole genome shotgun (WGS) entry which is preliminary data.</text>
</comment>
<name>A0AAD5X8G7_9FUNG</name>
<dbReference type="Proteomes" id="UP001212841">
    <property type="component" value="Unassembled WGS sequence"/>
</dbReference>
<dbReference type="AlphaFoldDB" id="A0AAD5X8G7"/>
<evidence type="ECO:0000313" key="2">
    <source>
        <dbReference type="Proteomes" id="UP001212841"/>
    </source>
</evidence>
<evidence type="ECO:0000313" key="1">
    <source>
        <dbReference type="EMBL" id="KAJ3056023.1"/>
    </source>
</evidence>
<dbReference type="GO" id="GO:0046982">
    <property type="term" value="F:protein heterodimerization activity"/>
    <property type="evidence" value="ECO:0007669"/>
    <property type="project" value="InterPro"/>
</dbReference>
<reference evidence="1" key="1">
    <citation type="submission" date="2020-05" db="EMBL/GenBank/DDBJ databases">
        <title>Phylogenomic resolution of chytrid fungi.</title>
        <authorList>
            <person name="Stajich J.E."/>
            <person name="Amses K."/>
            <person name="Simmons R."/>
            <person name="Seto K."/>
            <person name="Myers J."/>
            <person name="Bonds A."/>
            <person name="Quandt C.A."/>
            <person name="Barry K."/>
            <person name="Liu P."/>
            <person name="Grigoriev I."/>
            <person name="Longcore J.E."/>
            <person name="James T.Y."/>
        </authorList>
    </citation>
    <scope>NUCLEOTIDE SEQUENCE</scope>
    <source>
        <strain evidence="1">JEL0318</strain>
    </source>
</reference>
<protein>
    <submittedName>
        <fullName evidence="1">Uncharacterized protein</fullName>
    </submittedName>
</protein>
<proteinExistence type="predicted"/>
<organism evidence="1 2">
    <name type="scientific">Rhizophlyctis rosea</name>
    <dbReference type="NCBI Taxonomy" id="64517"/>
    <lineage>
        <taxon>Eukaryota</taxon>
        <taxon>Fungi</taxon>
        <taxon>Fungi incertae sedis</taxon>
        <taxon>Chytridiomycota</taxon>
        <taxon>Chytridiomycota incertae sedis</taxon>
        <taxon>Chytridiomycetes</taxon>
        <taxon>Rhizophlyctidales</taxon>
        <taxon>Rhizophlyctidaceae</taxon>
        <taxon>Rhizophlyctis</taxon>
    </lineage>
</organism>
<accession>A0AAD5X8G7</accession>
<dbReference type="PANTHER" id="PTHR12773:SF0">
    <property type="entry name" value="MULTIFUNCTIONAL METHYLTRANSFERASE SUBUNIT TRM112-LIKE PROTEIN"/>
    <property type="match status" value="1"/>
</dbReference>
<dbReference type="GO" id="GO:0070476">
    <property type="term" value="P:rRNA (guanine-N7)-methylation"/>
    <property type="evidence" value="ECO:0007669"/>
    <property type="project" value="TreeGrafter"/>
</dbReference>
<dbReference type="EMBL" id="JADGJD010000049">
    <property type="protein sequence ID" value="KAJ3056023.1"/>
    <property type="molecule type" value="Genomic_DNA"/>
</dbReference>
<dbReference type="GO" id="GO:0030488">
    <property type="term" value="P:tRNA methylation"/>
    <property type="evidence" value="ECO:0007669"/>
    <property type="project" value="TreeGrafter"/>
</dbReference>
<dbReference type="PANTHER" id="PTHR12773">
    <property type="entry name" value="UPF0315 PROTEIN-RELATED"/>
    <property type="match status" value="1"/>
</dbReference>